<keyword evidence="2" id="KW-1185">Reference proteome</keyword>
<evidence type="ECO:0000313" key="1">
    <source>
        <dbReference type="EMBL" id="MDL2409073.1"/>
    </source>
</evidence>
<gene>
    <name evidence="1" type="ORF">PY650_26235</name>
</gene>
<organism evidence="1 2">
    <name type="scientific">Rhizobium calliandrae</name>
    <dbReference type="NCBI Taxonomy" id="1312182"/>
    <lineage>
        <taxon>Bacteria</taxon>
        <taxon>Pseudomonadati</taxon>
        <taxon>Pseudomonadota</taxon>
        <taxon>Alphaproteobacteria</taxon>
        <taxon>Hyphomicrobiales</taxon>
        <taxon>Rhizobiaceae</taxon>
        <taxon>Rhizobium/Agrobacterium group</taxon>
        <taxon>Rhizobium</taxon>
    </lineage>
</organism>
<comment type="caution">
    <text evidence="1">The sequence shown here is derived from an EMBL/GenBank/DDBJ whole genome shotgun (WGS) entry which is preliminary data.</text>
</comment>
<dbReference type="EMBL" id="JARFYN010000044">
    <property type="protein sequence ID" value="MDL2409073.1"/>
    <property type="molecule type" value="Genomic_DNA"/>
</dbReference>
<protein>
    <submittedName>
        <fullName evidence="1">Uncharacterized protein</fullName>
    </submittedName>
</protein>
<dbReference type="RefSeq" id="WP_285882514.1">
    <property type="nucleotide sequence ID" value="NZ_JARFYN010000044.1"/>
</dbReference>
<proteinExistence type="predicted"/>
<evidence type="ECO:0000313" key="2">
    <source>
        <dbReference type="Proteomes" id="UP001172630"/>
    </source>
</evidence>
<sequence length="90" mass="10108">MTFAIYKQLRSAALLFFSIPMVMGLLFGSARAAEAGWRPYEVPPSITNPEKIPVALYYPTQALTRSIIVGSSRSTRPPWLLRRQRPKASL</sequence>
<dbReference type="Proteomes" id="UP001172630">
    <property type="component" value="Unassembled WGS sequence"/>
</dbReference>
<reference evidence="1" key="1">
    <citation type="submission" date="2023-06" db="EMBL/GenBank/DDBJ databases">
        <title>Phylogenetic Diversity of Rhizobium strains.</title>
        <authorList>
            <person name="Moura F.T."/>
            <person name="Helene L.C.F."/>
            <person name="Hungria M."/>
        </authorList>
    </citation>
    <scope>NUCLEOTIDE SEQUENCE</scope>
    <source>
        <strain evidence="1">CCGE524</strain>
    </source>
</reference>
<name>A0ABT7KP78_9HYPH</name>
<accession>A0ABT7KP78</accession>